<evidence type="ECO:0000259" key="6">
    <source>
        <dbReference type="Pfam" id="PF08281"/>
    </source>
</evidence>
<evidence type="ECO:0000256" key="2">
    <source>
        <dbReference type="ARBA" id="ARBA00023015"/>
    </source>
</evidence>
<dbReference type="InterPro" id="IPR007627">
    <property type="entry name" value="RNA_pol_sigma70_r2"/>
</dbReference>
<keyword evidence="4" id="KW-0804">Transcription</keyword>
<feature type="domain" description="RNA polymerase sigma-70 region 2" evidence="5">
    <location>
        <begin position="91"/>
        <end position="154"/>
    </location>
</feature>
<dbReference type="EMBL" id="CP001100">
    <property type="protein sequence ID" value="ACF13726.1"/>
    <property type="molecule type" value="Genomic_DNA"/>
</dbReference>
<evidence type="ECO:0000259" key="5">
    <source>
        <dbReference type="Pfam" id="PF04542"/>
    </source>
</evidence>
<dbReference type="CDD" id="cd06171">
    <property type="entry name" value="Sigma70_r4"/>
    <property type="match status" value="1"/>
</dbReference>
<evidence type="ECO:0000256" key="3">
    <source>
        <dbReference type="ARBA" id="ARBA00023082"/>
    </source>
</evidence>
<keyword evidence="8" id="KW-1185">Reference proteome</keyword>
<dbReference type="InterPro" id="IPR013324">
    <property type="entry name" value="RNA_pol_sigma_r3/r4-like"/>
</dbReference>
<dbReference type="GO" id="GO:0016987">
    <property type="term" value="F:sigma factor activity"/>
    <property type="evidence" value="ECO:0007669"/>
    <property type="project" value="UniProtKB-KW"/>
</dbReference>
<dbReference type="eggNOG" id="COG1595">
    <property type="taxonomic scope" value="Bacteria"/>
</dbReference>
<dbReference type="InterPro" id="IPR013325">
    <property type="entry name" value="RNA_pol_sigma_r2"/>
</dbReference>
<name>B3QZ33_CHLT3</name>
<dbReference type="KEGG" id="cts:Ctha_1263"/>
<comment type="similarity">
    <text evidence="1">Belongs to the sigma-70 factor family. ECF subfamily.</text>
</comment>
<keyword evidence="2" id="KW-0805">Transcription regulation</keyword>
<feature type="domain" description="RNA polymerase sigma factor 70 region 4 type 2" evidence="6">
    <location>
        <begin position="192"/>
        <end position="243"/>
    </location>
</feature>
<dbReference type="HOGENOM" id="CLU_047691_1_1_10"/>
<dbReference type="SUPFAM" id="SSF88659">
    <property type="entry name" value="Sigma3 and sigma4 domains of RNA polymerase sigma factors"/>
    <property type="match status" value="1"/>
</dbReference>
<evidence type="ECO:0000256" key="4">
    <source>
        <dbReference type="ARBA" id="ARBA00023163"/>
    </source>
</evidence>
<keyword evidence="3" id="KW-0731">Sigma factor</keyword>
<evidence type="ECO:0000313" key="7">
    <source>
        <dbReference type="EMBL" id="ACF13726.1"/>
    </source>
</evidence>
<evidence type="ECO:0000313" key="8">
    <source>
        <dbReference type="Proteomes" id="UP000001208"/>
    </source>
</evidence>
<dbReference type="Gene3D" id="1.10.1740.10">
    <property type="match status" value="1"/>
</dbReference>
<dbReference type="InterPro" id="IPR036388">
    <property type="entry name" value="WH-like_DNA-bd_sf"/>
</dbReference>
<evidence type="ECO:0000256" key="1">
    <source>
        <dbReference type="ARBA" id="ARBA00010641"/>
    </source>
</evidence>
<dbReference type="GO" id="GO:0003677">
    <property type="term" value="F:DNA binding"/>
    <property type="evidence" value="ECO:0007669"/>
    <property type="project" value="InterPro"/>
</dbReference>
<dbReference type="GO" id="GO:0006352">
    <property type="term" value="P:DNA-templated transcription initiation"/>
    <property type="evidence" value="ECO:0007669"/>
    <property type="project" value="InterPro"/>
</dbReference>
<dbReference type="InterPro" id="IPR039425">
    <property type="entry name" value="RNA_pol_sigma-70-like"/>
</dbReference>
<dbReference type="STRING" id="517418.Ctha_1263"/>
<dbReference type="InterPro" id="IPR013249">
    <property type="entry name" value="RNA_pol_sigma70_r4_t2"/>
</dbReference>
<dbReference type="InterPro" id="IPR014284">
    <property type="entry name" value="RNA_pol_sigma-70_dom"/>
</dbReference>
<gene>
    <name evidence="7" type="ordered locus">Ctha_1263</name>
</gene>
<organism evidence="7 8">
    <name type="scientific">Chloroherpeton thalassium (strain ATCC 35110 / GB-78)</name>
    <dbReference type="NCBI Taxonomy" id="517418"/>
    <lineage>
        <taxon>Bacteria</taxon>
        <taxon>Pseudomonadati</taxon>
        <taxon>Chlorobiota</taxon>
        <taxon>Chlorobiia</taxon>
        <taxon>Chlorobiales</taxon>
        <taxon>Chloroherpetonaceae</taxon>
        <taxon>Chloroherpeton</taxon>
    </lineage>
</organism>
<dbReference type="Gene3D" id="1.10.10.10">
    <property type="entry name" value="Winged helix-like DNA-binding domain superfamily/Winged helix DNA-binding domain"/>
    <property type="match status" value="1"/>
</dbReference>
<proteinExistence type="inferred from homology"/>
<dbReference type="PANTHER" id="PTHR43133:SF59">
    <property type="entry name" value="ECF RNA POLYMERASE SIGMA FACTOR SIGR"/>
    <property type="match status" value="1"/>
</dbReference>
<dbReference type="AlphaFoldDB" id="B3QZ33"/>
<dbReference type="SUPFAM" id="SSF88946">
    <property type="entry name" value="Sigma2 domain of RNA polymerase sigma factors"/>
    <property type="match status" value="1"/>
</dbReference>
<accession>B3QZ33</accession>
<dbReference type="Pfam" id="PF04542">
    <property type="entry name" value="Sigma70_r2"/>
    <property type="match status" value="1"/>
</dbReference>
<dbReference type="Proteomes" id="UP000001208">
    <property type="component" value="Chromosome"/>
</dbReference>
<dbReference type="Pfam" id="PF08281">
    <property type="entry name" value="Sigma70_r4_2"/>
    <property type="match status" value="1"/>
</dbReference>
<dbReference type="PANTHER" id="PTHR43133">
    <property type="entry name" value="RNA POLYMERASE ECF-TYPE SIGMA FACTO"/>
    <property type="match status" value="1"/>
</dbReference>
<reference evidence="7 8" key="1">
    <citation type="submission" date="2008-06" db="EMBL/GenBank/DDBJ databases">
        <title>Complete sequence of Chloroherpeton thalassium ATCC 35110.</title>
        <authorList>
            <consortium name="US DOE Joint Genome Institute"/>
            <person name="Lucas S."/>
            <person name="Copeland A."/>
            <person name="Lapidus A."/>
            <person name="Glavina del Rio T."/>
            <person name="Dalin E."/>
            <person name="Tice H."/>
            <person name="Bruce D."/>
            <person name="Goodwin L."/>
            <person name="Pitluck S."/>
            <person name="Schmutz J."/>
            <person name="Larimer F."/>
            <person name="Land M."/>
            <person name="Hauser L."/>
            <person name="Kyrpides N."/>
            <person name="Mikhailova N."/>
            <person name="Liu Z."/>
            <person name="Li T."/>
            <person name="Zhao F."/>
            <person name="Overmann J."/>
            <person name="Bryant D.A."/>
            <person name="Richardson P."/>
        </authorList>
    </citation>
    <scope>NUCLEOTIDE SEQUENCE [LARGE SCALE GENOMIC DNA]</scope>
    <source>
        <strain evidence="8">ATCC 35110 / GB-78</strain>
    </source>
</reference>
<protein>
    <submittedName>
        <fullName evidence="7">RNA polymerase, sigma-24 subunit, ECF subfamily</fullName>
    </submittedName>
</protein>
<sequence length="266" mass="31042">MLIVLTINTGKNNPPKHMIKSKQPENSSENLFAQDFSEQPSPNEDMEHLEENQDMDAFADDDMLSSVNASPKLTKGEILRQVDFQKEAMIHIDSLYNFALRMTGDPEDANDLVQETYMKAYRFFDSFEKGTNCKAWLFRILKNSYINRYRKESKQPDKVDYDDIKEFYHTIRHSSSDSNDMQEKLFGNLMDEQVSRALNSLPEDFREVVQLCDIEGFTYEEIANMVDCPIGTVRSRLHRGRKILRDKLIDYAKEHGYKVTSEDFDD</sequence>
<dbReference type="NCBIfam" id="TIGR02937">
    <property type="entry name" value="sigma70-ECF"/>
    <property type="match status" value="1"/>
</dbReference>